<protein>
    <submittedName>
        <fullName evidence="2">YggT family protein</fullName>
    </submittedName>
</protein>
<feature type="transmembrane region" description="Helical" evidence="1">
    <location>
        <begin position="7"/>
        <end position="34"/>
    </location>
</feature>
<dbReference type="InterPro" id="IPR003425">
    <property type="entry name" value="CCB3/YggT"/>
</dbReference>
<evidence type="ECO:0000313" key="3">
    <source>
        <dbReference type="Proteomes" id="UP000240811"/>
    </source>
</evidence>
<keyword evidence="1" id="KW-0472">Membrane</keyword>
<name>A0A2T4VY59_9HYPH</name>
<proteinExistence type="predicted"/>
<dbReference type="EMBL" id="PSQJ01000002">
    <property type="protein sequence ID" value="PTL86708.1"/>
    <property type="molecule type" value="Genomic_DNA"/>
</dbReference>
<sequence>MDFILKIIYLILKSYSEIIIIQIILSFLCTYEIINASNSLVKVVGRLLYMATEPLLRLIRQIIPPLTGRFGSSIDMSHAILLIAIYFLRYCLNSIILW</sequence>
<accession>A0A2T4VY59</accession>
<dbReference type="AlphaFoldDB" id="A0A2T4VY59"/>
<evidence type="ECO:0000256" key="1">
    <source>
        <dbReference type="SAM" id="Phobius"/>
    </source>
</evidence>
<dbReference type="Pfam" id="PF02325">
    <property type="entry name" value="CCB3_YggT"/>
    <property type="match status" value="1"/>
</dbReference>
<gene>
    <name evidence="2" type="ORF">C4617_02520</name>
</gene>
<organism evidence="2 3">
    <name type="scientific">Candidatus Liberibacter europaeus</name>
    <dbReference type="NCBI Taxonomy" id="744859"/>
    <lineage>
        <taxon>Bacteria</taxon>
        <taxon>Pseudomonadati</taxon>
        <taxon>Pseudomonadota</taxon>
        <taxon>Alphaproteobacteria</taxon>
        <taxon>Hyphomicrobiales</taxon>
        <taxon>Rhizobiaceae</taxon>
        <taxon>Liberibacter</taxon>
    </lineage>
</organism>
<reference evidence="3" key="1">
    <citation type="submission" date="2018-02" db="EMBL/GenBank/DDBJ databases">
        <title>Genome sequence of Candidatus Liberibacter europaeus.</title>
        <authorList>
            <person name="Frampton R.A."/>
            <person name="Thompson S.M."/>
            <person name="David C."/>
            <person name="Addison S.M."/>
            <person name="Smith G.R."/>
        </authorList>
    </citation>
    <scope>NUCLEOTIDE SEQUENCE [LARGE SCALE GENOMIC DNA]</scope>
</reference>
<comment type="caution">
    <text evidence="2">The sequence shown here is derived from an EMBL/GenBank/DDBJ whole genome shotgun (WGS) entry which is preliminary data.</text>
</comment>
<dbReference type="GO" id="GO:0016020">
    <property type="term" value="C:membrane"/>
    <property type="evidence" value="ECO:0007669"/>
    <property type="project" value="InterPro"/>
</dbReference>
<keyword evidence="1" id="KW-0812">Transmembrane</keyword>
<keyword evidence="1" id="KW-1133">Transmembrane helix</keyword>
<feature type="transmembrane region" description="Helical" evidence="1">
    <location>
        <begin position="79"/>
        <end position="97"/>
    </location>
</feature>
<dbReference type="Proteomes" id="UP000240811">
    <property type="component" value="Unassembled WGS sequence"/>
</dbReference>
<evidence type="ECO:0000313" key="2">
    <source>
        <dbReference type="EMBL" id="PTL86708.1"/>
    </source>
</evidence>